<comment type="caution">
    <text evidence="2">The sequence shown here is derived from an EMBL/GenBank/DDBJ whole genome shotgun (WGS) entry which is preliminary data.</text>
</comment>
<name>A0A0R2MWT2_9LACO</name>
<dbReference type="Proteomes" id="UP000050969">
    <property type="component" value="Unassembled WGS sequence"/>
</dbReference>
<feature type="transmembrane region" description="Helical" evidence="1">
    <location>
        <begin position="164"/>
        <end position="187"/>
    </location>
</feature>
<gene>
    <name evidence="2" type="ORF">IV56_GL001955</name>
</gene>
<dbReference type="STRING" id="1293598.IV56_GL001955"/>
<evidence type="ECO:0000313" key="3">
    <source>
        <dbReference type="Proteomes" id="UP000050969"/>
    </source>
</evidence>
<evidence type="ECO:0000313" key="2">
    <source>
        <dbReference type="EMBL" id="KRO17828.1"/>
    </source>
</evidence>
<evidence type="ECO:0000256" key="1">
    <source>
        <dbReference type="SAM" id="Phobius"/>
    </source>
</evidence>
<keyword evidence="1" id="KW-0812">Transmembrane</keyword>
<dbReference type="PATRIC" id="fig|1293598.4.peg.2040"/>
<keyword evidence="3" id="KW-1185">Reference proteome</keyword>
<feature type="transmembrane region" description="Helical" evidence="1">
    <location>
        <begin position="6"/>
        <end position="29"/>
    </location>
</feature>
<feature type="transmembrane region" description="Helical" evidence="1">
    <location>
        <begin position="193"/>
        <end position="211"/>
    </location>
</feature>
<dbReference type="AlphaFoldDB" id="A0A0R2MWT2"/>
<keyword evidence="1" id="KW-0472">Membrane</keyword>
<feature type="transmembrane region" description="Helical" evidence="1">
    <location>
        <begin position="243"/>
        <end position="261"/>
    </location>
</feature>
<accession>A0A0R2MWT2</accession>
<proteinExistence type="predicted"/>
<sequence>MTSRGWIIVLGLFYSVLLTIGAISLGMALTIGRPSSVEQTIVTSKHIKTVTAAENRLLQNKIKQAGVTVPAKTTLITETDIKAFVHSGMAASMASRNQVALAPTETAIVKRVQASQTKPLTQQVERRVRQVVHTELQKQNDDYLKGGIGTAYPLLVLMSQTGSIVAGILAVIDLGLLTLATHGWWRWLRVTGRLTYIVGFIGGVLASLGGIEPIIQRVISGTDARSLFLIDIAVHASATWKRVAGTVIVIGLVLAGSSYLLKPRKGREIK</sequence>
<protein>
    <submittedName>
        <fullName evidence="2">Uncharacterized protein</fullName>
    </submittedName>
</protein>
<organism evidence="2 3">
    <name type="scientific">Lacticaseibacillus saniviri JCM 17471 = DSM 24301</name>
    <dbReference type="NCBI Taxonomy" id="1293598"/>
    <lineage>
        <taxon>Bacteria</taxon>
        <taxon>Bacillati</taxon>
        <taxon>Bacillota</taxon>
        <taxon>Bacilli</taxon>
        <taxon>Lactobacillales</taxon>
        <taxon>Lactobacillaceae</taxon>
        <taxon>Lacticaseibacillus</taxon>
    </lineage>
</organism>
<keyword evidence="1" id="KW-1133">Transmembrane helix</keyword>
<reference evidence="2 3" key="1">
    <citation type="journal article" date="2015" name="Genome Announc.">
        <title>Expanding the biotechnology potential of lactobacilli through comparative genomics of 213 strains and associated genera.</title>
        <authorList>
            <person name="Sun Z."/>
            <person name="Harris H.M."/>
            <person name="McCann A."/>
            <person name="Guo C."/>
            <person name="Argimon S."/>
            <person name="Zhang W."/>
            <person name="Yang X."/>
            <person name="Jeffery I.B."/>
            <person name="Cooney J.C."/>
            <person name="Kagawa T.F."/>
            <person name="Liu W."/>
            <person name="Song Y."/>
            <person name="Salvetti E."/>
            <person name="Wrobel A."/>
            <person name="Rasinkangas P."/>
            <person name="Parkhill J."/>
            <person name="Rea M.C."/>
            <person name="O'Sullivan O."/>
            <person name="Ritari J."/>
            <person name="Douillard F.P."/>
            <person name="Paul Ross R."/>
            <person name="Yang R."/>
            <person name="Briner A.E."/>
            <person name="Felis G.E."/>
            <person name="de Vos W.M."/>
            <person name="Barrangou R."/>
            <person name="Klaenhammer T.R."/>
            <person name="Caufield P.W."/>
            <person name="Cui Y."/>
            <person name="Zhang H."/>
            <person name="O'Toole P.W."/>
        </authorList>
    </citation>
    <scope>NUCLEOTIDE SEQUENCE [LARGE SCALE GENOMIC DNA]</scope>
    <source>
        <strain evidence="2 3">DSM 24301</strain>
    </source>
</reference>
<dbReference type="EMBL" id="JQCE01000007">
    <property type="protein sequence ID" value="KRO17828.1"/>
    <property type="molecule type" value="Genomic_DNA"/>
</dbReference>